<dbReference type="SUPFAM" id="SSF46785">
    <property type="entry name" value="Winged helix' DNA-binding domain"/>
    <property type="match status" value="1"/>
</dbReference>
<dbReference type="Proteomes" id="UP001164746">
    <property type="component" value="Chromosome 13"/>
</dbReference>
<dbReference type="InterPro" id="IPR036388">
    <property type="entry name" value="WH-like_DNA-bd_sf"/>
</dbReference>
<dbReference type="PROSITE" id="PS50186">
    <property type="entry name" value="DEP"/>
    <property type="match status" value="1"/>
</dbReference>
<sequence>MDEQLTSGPYRATLLWNGLIRAFRSDIQLSRHRRYMKTYDDCFVATDAVEWLHQYLKKNPNFGADVSRVQAIQLLKKLHKARVFEDVRGSKHNRGEFTDSSRLFRLTLASPSKACRTPITLRNNLKLANRKRPEDKTLSAEPLKLDFDKMASMPSLPDNASTLPECHFVSKPLSGAEIEEQWRLNTLQSLGRVLGAEGLDDIIDHQCVNGRHIMHNCLYINKSGVVTNIDPIGPDKTDDNLPNYPGFEKDVYRVVKDYFCGLREPLMTFNMYEVITNVFVKASNDTKQPDVDDHKDSSADSPDNYFNFDFTNINSTPKTMISFKSVENLIMTLTRRSKPSTECQDASEGYGSAGNILDLSPIRPVPETSSSRSSRNGIDQPVTRFETAFGPDNETVTRVFYADGVATDFNHKENGSDVERTPIETHFEAQESPPSSGSSFSRKTSLRHSMHNLFNRGPSIREKKHKEKGSSRRRSTGYGLNDDSAYGCTVGVYSRTSPDSSSSSYDTPVSRSSQVNRTESCAAGYLDKIQKYRGRPPVYGKLPSYDTLYPESMYPNSNSSKKTSHPVLDASKKFLKRKKSLSTASLQHQRSFINSSASSKKNKSTMSDNSARNRCGDKDTVNARSLSLSDLAGAAPVENELQKQCQGRIRESNDSETMDDCTERIVKALQLVCLLLPPANRRRLHLLLRLMNKMAANSRLVLDETQSSRTLLLETFYRAVLCSQEEGDMDDLLVIQLVAFLMDHYVNIFSVPADLKATVEARIAKLQRTKVVARVFKCKCGQIQYASEDNPGSLHYCQQVSIAEYENQRLTASQQALATLLEEIINNT</sequence>
<feature type="compositionally biased region" description="Low complexity" evidence="1">
    <location>
        <begin position="495"/>
        <end position="513"/>
    </location>
</feature>
<feature type="compositionally biased region" description="Basic residues" evidence="1">
    <location>
        <begin position="462"/>
        <end position="475"/>
    </location>
</feature>
<protein>
    <submittedName>
        <fullName evidence="3">DEP1B-like protein</fullName>
    </submittedName>
</protein>
<feature type="compositionally biased region" description="Polar residues" evidence="1">
    <location>
        <begin position="583"/>
        <end position="593"/>
    </location>
</feature>
<organism evidence="3 4">
    <name type="scientific">Mya arenaria</name>
    <name type="common">Soft-shell clam</name>
    <dbReference type="NCBI Taxonomy" id="6604"/>
    <lineage>
        <taxon>Eukaryota</taxon>
        <taxon>Metazoa</taxon>
        <taxon>Spiralia</taxon>
        <taxon>Lophotrochozoa</taxon>
        <taxon>Mollusca</taxon>
        <taxon>Bivalvia</taxon>
        <taxon>Autobranchia</taxon>
        <taxon>Heteroconchia</taxon>
        <taxon>Euheterodonta</taxon>
        <taxon>Imparidentia</taxon>
        <taxon>Neoheterodontei</taxon>
        <taxon>Myida</taxon>
        <taxon>Myoidea</taxon>
        <taxon>Myidae</taxon>
        <taxon>Mya</taxon>
    </lineage>
</organism>
<feature type="non-terminal residue" evidence="3">
    <location>
        <position position="828"/>
    </location>
</feature>
<dbReference type="EMBL" id="CP111024">
    <property type="protein sequence ID" value="WAR24411.1"/>
    <property type="molecule type" value="Genomic_DNA"/>
</dbReference>
<dbReference type="InterPro" id="IPR008936">
    <property type="entry name" value="Rho_GTPase_activation_prot"/>
</dbReference>
<evidence type="ECO:0000313" key="3">
    <source>
        <dbReference type="EMBL" id="WAR24411.1"/>
    </source>
</evidence>
<name>A0ABY7FUL0_MYAAR</name>
<dbReference type="SUPFAM" id="SSF48350">
    <property type="entry name" value="GTPase activation domain, GAP"/>
    <property type="match status" value="1"/>
</dbReference>
<reference evidence="3" key="1">
    <citation type="submission" date="2022-11" db="EMBL/GenBank/DDBJ databases">
        <title>Centuries of genome instability and evolution in soft-shell clam transmissible cancer (bioRxiv).</title>
        <authorList>
            <person name="Hart S.F.M."/>
            <person name="Yonemitsu M.A."/>
            <person name="Giersch R.M."/>
            <person name="Beal B.F."/>
            <person name="Arriagada G."/>
            <person name="Davis B.W."/>
            <person name="Ostrander E.A."/>
            <person name="Goff S.P."/>
            <person name="Metzger M.J."/>
        </authorList>
    </citation>
    <scope>NUCLEOTIDE SEQUENCE</scope>
    <source>
        <strain evidence="3">MELC-2E11</strain>
        <tissue evidence="3">Siphon/mantle</tissue>
    </source>
</reference>
<evidence type="ECO:0000259" key="2">
    <source>
        <dbReference type="PROSITE" id="PS50186"/>
    </source>
</evidence>
<feature type="region of interest" description="Disordered" evidence="1">
    <location>
        <begin position="495"/>
        <end position="516"/>
    </location>
</feature>
<dbReference type="Gene3D" id="1.10.10.10">
    <property type="entry name" value="Winged helix-like DNA-binding domain superfamily/Winged helix DNA-binding domain"/>
    <property type="match status" value="1"/>
</dbReference>
<feature type="compositionally biased region" description="Polar residues" evidence="1">
    <location>
        <begin position="367"/>
        <end position="377"/>
    </location>
</feature>
<gene>
    <name evidence="3" type="ORF">MAR_038080</name>
</gene>
<evidence type="ECO:0000256" key="1">
    <source>
        <dbReference type="SAM" id="MobiDB-lite"/>
    </source>
</evidence>
<feature type="region of interest" description="Disordered" evidence="1">
    <location>
        <begin position="336"/>
        <end position="389"/>
    </location>
</feature>
<dbReference type="InterPro" id="IPR036390">
    <property type="entry name" value="WH_DNA-bd_sf"/>
</dbReference>
<feature type="region of interest" description="Disordered" evidence="1">
    <location>
        <begin position="452"/>
        <end position="482"/>
    </location>
</feature>
<dbReference type="Gene3D" id="1.10.555.10">
    <property type="entry name" value="Rho GTPase activation protein"/>
    <property type="match status" value="1"/>
</dbReference>
<keyword evidence="4" id="KW-1185">Reference proteome</keyword>
<dbReference type="PANTHER" id="PTHR16206">
    <property type="entry name" value="DEP DOMAIN-CONTAINING"/>
    <property type="match status" value="1"/>
</dbReference>
<accession>A0ABY7FUL0</accession>
<feature type="region of interest" description="Disordered" evidence="1">
    <location>
        <begin position="579"/>
        <end position="619"/>
    </location>
</feature>
<dbReference type="PANTHER" id="PTHR16206:SF4">
    <property type="entry name" value="PROTEIN LET-99"/>
    <property type="match status" value="1"/>
</dbReference>
<proteinExistence type="predicted"/>
<dbReference type="Pfam" id="PF00610">
    <property type="entry name" value="DEP"/>
    <property type="match status" value="1"/>
</dbReference>
<dbReference type="InterPro" id="IPR000591">
    <property type="entry name" value="DEP_dom"/>
</dbReference>
<evidence type="ECO:0000313" key="4">
    <source>
        <dbReference type="Proteomes" id="UP001164746"/>
    </source>
</evidence>
<dbReference type="SMART" id="SM00049">
    <property type="entry name" value="DEP"/>
    <property type="match status" value="1"/>
</dbReference>
<feature type="domain" description="DEP" evidence="2">
    <location>
        <begin position="23"/>
        <end position="108"/>
    </location>
</feature>